<gene>
    <name evidence="1" type="ORF">OXU80_25055</name>
</gene>
<evidence type="ECO:0000313" key="2">
    <source>
        <dbReference type="Proteomes" id="UP001163223"/>
    </source>
</evidence>
<accession>A0ACD4NMR8</accession>
<proteinExistence type="predicted"/>
<name>A0ACD4NMR8_9HYPH</name>
<sequence>MSDTINDLEPVEPPAPRRGPAGRPRWLEIQTELAADVKAGRVPIGGLLPTEHELCARFGASRFTVRQALKGLQEAGLIERRSGVGSLVVASEPREAFIQSLTSMSEILRYPAETSRVELSRQAIRASVEQAHLLLCNAGEEWSRLQAVRIARGSKLPFSFADIFVRPTYAAIFDLPNPTGEPAFRQIETYFGLRIGHARVEIFAGQITDDLAGPMQIEAGTPALIMIRRYTGPDGKIFLVTYTVHPANRFVFTMDLERRREPT</sequence>
<dbReference type="Proteomes" id="UP001163223">
    <property type="component" value="Chromosome"/>
</dbReference>
<dbReference type="EMBL" id="CP113520">
    <property type="protein sequence ID" value="WAJ28057.1"/>
    <property type="molecule type" value="Genomic_DNA"/>
</dbReference>
<organism evidence="1 2">
    <name type="scientific">Antarcticirhabdus aurantiaca</name>
    <dbReference type="NCBI Taxonomy" id="2606717"/>
    <lineage>
        <taxon>Bacteria</taxon>
        <taxon>Pseudomonadati</taxon>
        <taxon>Pseudomonadota</taxon>
        <taxon>Alphaproteobacteria</taxon>
        <taxon>Hyphomicrobiales</taxon>
        <taxon>Aurantimonadaceae</taxon>
        <taxon>Antarcticirhabdus</taxon>
    </lineage>
</organism>
<protein>
    <submittedName>
        <fullName evidence="1">GntR family transcriptional regulator</fullName>
    </submittedName>
</protein>
<reference evidence="1" key="1">
    <citation type="submission" date="2022-11" db="EMBL/GenBank/DDBJ databases">
        <title>beta-Carotene-producing bacterium, Jeongeuplla avenae sp. nov., alleviates the salt stress of Arabidopsis seedlings.</title>
        <authorList>
            <person name="Jiang L."/>
            <person name="Lee J."/>
        </authorList>
    </citation>
    <scope>NUCLEOTIDE SEQUENCE</scope>
    <source>
        <strain evidence="1">DY_R2A_6</strain>
    </source>
</reference>
<keyword evidence="2" id="KW-1185">Reference proteome</keyword>
<evidence type="ECO:0000313" key="1">
    <source>
        <dbReference type="EMBL" id="WAJ28057.1"/>
    </source>
</evidence>